<dbReference type="Gene3D" id="3.20.20.140">
    <property type="entry name" value="Metal-dependent hydrolases"/>
    <property type="match status" value="1"/>
</dbReference>
<reference evidence="2" key="1">
    <citation type="submission" date="2020-04" db="EMBL/GenBank/DDBJ databases">
        <title>Draft genome resource of the tomato pathogen Pseudocercospora fuligena.</title>
        <authorList>
            <person name="Zaccaron A."/>
        </authorList>
    </citation>
    <scope>NUCLEOTIDE SEQUENCE</scope>
    <source>
        <strain evidence="2">PF001</strain>
    </source>
</reference>
<dbReference type="OrthoDB" id="413993at2759"/>
<dbReference type="PANTHER" id="PTHR47345:SF1">
    <property type="entry name" value="CUT9-INTERACTING PROTEIN SCN1"/>
    <property type="match status" value="1"/>
</dbReference>
<evidence type="ECO:0000313" key="3">
    <source>
        <dbReference type="Proteomes" id="UP000660729"/>
    </source>
</evidence>
<accession>A0A8H6VJQ0</accession>
<evidence type="ECO:0000313" key="2">
    <source>
        <dbReference type="EMBL" id="KAF7192957.1"/>
    </source>
</evidence>
<dbReference type="PANTHER" id="PTHR47345">
    <property type="entry name" value="CUT9-INTERACTING PROTEIN SCN1"/>
    <property type="match status" value="1"/>
</dbReference>
<dbReference type="Proteomes" id="UP000660729">
    <property type="component" value="Unassembled WGS sequence"/>
</dbReference>
<dbReference type="InterPro" id="IPR001130">
    <property type="entry name" value="TatD-like"/>
</dbReference>
<dbReference type="AlphaFoldDB" id="A0A8H6VJQ0"/>
<protein>
    <submittedName>
        <fullName evidence="2">Cut9-interacting protein scn1</fullName>
    </submittedName>
</protein>
<dbReference type="EMBL" id="JABCIY010000099">
    <property type="protein sequence ID" value="KAF7192957.1"/>
    <property type="molecule type" value="Genomic_DNA"/>
</dbReference>
<dbReference type="GO" id="GO:0016788">
    <property type="term" value="F:hydrolase activity, acting on ester bonds"/>
    <property type="evidence" value="ECO:0007669"/>
    <property type="project" value="InterPro"/>
</dbReference>
<name>A0A8H6VJQ0_9PEZI</name>
<evidence type="ECO:0000256" key="1">
    <source>
        <dbReference type="SAM" id="MobiDB-lite"/>
    </source>
</evidence>
<dbReference type="InterPro" id="IPR053044">
    <property type="entry name" value="Metallo-hydrolase/TatD-type"/>
</dbReference>
<sequence length="394" mass="44383">MAEKSRDDGFPWHLGVFDAHCHPTDTLASLQSIPSMRAKVLTVMATRAQDQELVANAAEKYGVTEQEVGNTTLDWSKQHRIIPAFGWHPWFSHQMYDESEYENASTLSSEQKAAHYQSVLTPKSDDRDFLDRLPDPRPFGEFISQTRKYLQKYPLALIGEVGLDRSFRIPEAWLPADAEERDDNLTPGGREGRRLSPYRVSMDHQRKVLSAQLALAGEMRRAVSCHGVAAHGIVYETVAQTWKGHERKPLSKRARKEQQSAVRRNASGEDQEDSTGKEAGPKPYPPRLCLHSYSGPAETVKQYTDPKVPCEIFFSFSTTINAWSEDGNGKVEAAVKAVPDDRVLVESDLHTAGEHMDQYLQEAVEKICQVKGWELEDGVIRLGQNWKRFAFGGD</sequence>
<dbReference type="InterPro" id="IPR032466">
    <property type="entry name" value="Metal_Hydrolase"/>
</dbReference>
<dbReference type="SUPFAM" id="SSF51556">
    <property type="entry name" value="Metallo-dependent hydrolases"/>
    <property type="match status" value="1"/>
</dbReference>
<gene>
    <name evidence="2" type="ORF">HII31_05688</name>
</gene>
<keyword evidence="3" id="KW-1185">Reference proteome</keyword>
<dbReference type="Pfam" id="PF01026">
    <property type="entry name" value="TatD_DNase"/>
    <property type="match status" value="1"/>
</dbReference>
<feature type="region of interest" description="Disordered" evidence="1">
    <location>
        <begin position="245"/>
        <end position="287"/>
    </location>
</feature>
<comment type="caution">
    <text evidence="2">The sequence shown here is derived from an EMBL/GenBank/DDBJ whole genome shotgun (WGS) entry which is preliminary data.</text>
</comment>
<organism evidence="2 3">
    <name type="scientific">Pseudocercospora fuligena</name>
    <dbReference type="NCBI Taxonomy" id="685502"/>
    <lineage>
        <taxon>Eukaryota</taxon>
        <taxon>Fungi</taxon>
        <taxon>Dikarya</taxon>
        <taxon>Ascomycota</taxon>
        <taxon>Pezizomycotina</taxon>
        <taxon>Dothideomycetes</taxon>
        <taxon>Dothideomycetidae</taxon>
        <taxon>Mycosphaerellales</taxon>
        <taxon>Mycosphaerellaceae</taxon>
        <taxon>Pseudocercospora</taxon>
    </lineage>
</organism>
<proteinExistence type="predicted"/>